<evidence type="ECO:0000256" key="3">
    <source>
        <dbReference type="ARBA" id="ARBA00022630"/>
    </source>
</evidence>
<dbReference type="InterPro" id="IPR016166">
    <property type="entry name" value="FAD-bd_PCMH"/>
</dbReference>
<dbReference type="EMBL" id="JAJHUN010000010">
    <property type="protein sequence ID" value="KAJ4148431.1"/>
    <property type="molecule type" value="Genomic_DNA"/>
</dbReference>
<dbReference type="InterPro" id="IPR050416">
    <property type="entry name" value="FAD-linked_Oxidoreductase"/>
</dbReference>
<dbReference type="Pfam" id="PF08031">
    <property type="entry name" value="BBE"/>
    <property type="match status" value="1"/>
</dbReference>
<proteinExistence type="inferred from homology"/>
<dbReference type="InterPro" id="IPR012951">
    <property type="entry name" value="BBE"/>
</dbReference>
<evidence type="ECO:0000313" key="7">
    <source>
        <dbReference type="EMBL" id="KAJ4148431.1"/>
    </source>
</evidence>
<evidence type="ECO:0000259" key="6">
    <source>
        <dbReference type="PROSITE" id="PS51387"/>
    </source>
</evidence>
<gene>
    <name evidence="7" type="ORF">LMH87_002900</name>
</gene>
<feature type="domain" description="FAD-binding PCMH-type" evidence="6">
    <location>
        <begin position="37"/>
        <end position="212"/>
    </location>
</feature>
<dbReference type="InterPro" id="IPR006094">
    <property type="entry name" value="Oxid_FAD_bind_N"/>
</dbReference>
<dbReference type="PANTHER" id="PTHR42973">
    <property type="entry name" value="BINDING OXIDOREDUCTASE, PUTATIVE (AFU_ORTHOLOGUE AFUA_1G17690)-RELATED"/>
    <property type="match status" value="1"/>
</dbReference>
<evidence type="ECO:0000256" key="5">
    <source>
        <dbReference type="ARBA" id="ARBA00023002"/>
    </source>
</evidence>
<keyword evidence="8" id="KW-1185">Reference proteome</keyword>
<name>A0A9W8UHH1_AKAMU</name>
<organism evidence="7 8">
    <name type="scientific">Akanthomyces muscarius</name>
    <name type="common">Entomopathogenic fungus</name>
    <name type="synonym">Lecanicillium muscarium</name>
    <dbReference type="NCBI Taxonomy" id="2231603"/>
    <lineage>
        <taxon>Eukaryota</taxon>
        <taxon>Fungi</taxon>
        <taxon>Dikarya</taxon>
        <taxon>Ascomycota</taxon>
        <taxon>Pezizomycotina</taxon>
        <taxon>Sordariomycetes</taxon>
        <taxon>Hypocreomycetidae</taxon>
        <taxon>Hypocreales</taxon>
        <taxon>Cordycipitaceae</taxon>
        <taxon>Akanthomyces</taxon>
    </lineage>
</organism>
<dbReference type="PROSITE" id="PS51387">
    <property type="entry name" value="FAD_PCMH"/>
    <property type="match status" value="1"/>
</dbReference>
<sequence length="487" mass="53100">MNMTEINAFRARVGDIPVYVHGEAGYAEHIATWNTYTSRRPLAVVQPLTVAQVAIVLKAAKSANITRITVRGGGHSFEALGLGGTNGALVIDVIRLNEITSDPSKDVITAGGGAMLGTVAQYAWDHGKKMLPMGTCPTVGLGGQIQCGGYGFYTRTFGTLTDRVIDVEVVTADCEIRHANKDENPDLFFAIRGSGTGSFGVISKITLRTNDAPVAVASFTIKWKLSRDDIPEALAAAAKTCANAPLSVNPMIVSWLGVLEISGTILAETSTERDAVWSSFISQLPHPDEATCTPRDLIDTVTSVGLTQTSAPWYPDLRKLKREGAEHERFMKIKAGFMPELPSKAFLEELTKLIVTQPTSGVRIQLLGLNPGFRPSPDTTSIKVRGAPWLMGMSVWLPLKEYGGKDGVVAEAERRLPWMMKAYELFYPLTNGGYLGDDDYDEALYGRNMMRSYYGQHLQRLGQIKAKYDPGNVFKHPLSIQPTTQSR</sequence>
<dbReference type="Gene3D" id="3.30.465.10">
    <property type="match status" value="1"/>
</dbReference>
<dbReference type="GO" id="GO:0071949">
    <property type="term" value="F:FAD binding"/>
    <property type="evidence" value="ECO:0007669"/>
    <property type="project" value="InterPro"/>
</dbReference>
<comment type="caution">
    <text evidence="7">The sequence shown here is derived from an EMBL/GenBank/DDBJ whole genome shotgun (WGS) entry which is preliminary data.</text>
</comment>
<dbReference type="GO" id="GO:0016491">
    <property type="term" value="F:oxidoreductase activity"/>
    <property type="evidence" value="ECO:0007669"/>
    <property type="project" value="UniProtKB-KW"/>
</dbReference>
<comment type="similarity">
    <text evidence="2">Belongs to the oxygen-dependent FAD-linked oxidoreductase family.</text>
</comment>
<reference evidence="7" key="1">
    <citation type="journal article" date="2023" name="Access Microbiol">
        <title>De-novo genome assembly for Akanthomyces muscarius, a biocontrol agent of insect agricultural pests.</title>
        <authorList>
            <person name="Erdos Z."/>
            <person name="Studholme D.J."/>
            <person name="Raymond B."/>
            <person name="Sharma M."/>
        </authorList>
    </citation>
    <scope>NUCLEOTIDE SEQUENCE</scope>
    <source>
        <strain evidence="7">Ve6</strain>
    </source>
</reference>
<dbReference type="GeneID" id="80890059"/>
<protein>
    <recommendedName>
        <fullName evidence="6">FAD-binding PCMH-type domain-containing protein</fullName>
    </recommendedName>
</protein>
<dbReference type="InterPro" id="IPR036318">
    <property type="entry name" value="FAD-bd_PCMH-like_sf"/>
</dbReference>
<dbReference type="RefSeq" id="XP_056051372.1">
    <property type="nucleotide sequence ID" value="XM_056194433.1"/>
</dbReference>
<keyword evidence="5" id="KW-0560">Oxidoreductase</keyword>
<evidence type="ECO:0000313" key="8">
    <source>
        <dbReference type="Proteomes" id="UP001144673"/>
    </source>
</evidence>
<dbReference type="PANTHER" id="PTHR42973:SF39">
    <property type="entry name" value="FAD-BINDING PCMH-TYPE DOMAIN-CONTAINING PROTEIN"/>
    <property type="match status" value="1"/>
</dbReference>
<evidence type="ECO:0000256" key="2">
    <source>
        <dbReference type="ARBA" id="ARBA00005466"/>
    </source>
</evidence>
<dbReference type="Proteomes" id="UP001144673">
    <property type="component" value="Chromosome 3"/>
</dbReference>
<dbReference type="AlphaFoldDB" id="A0A9W8UHH1"/>
<evidence type="ECO:0000256" key="4">
    <source>
        <dbReference type="ARBA" id="ARBA00022827"/>
    </source>
</evidence>
<keyword evidence="3" id="KW-0285">Flavoprotein</keyword>
<dbReference type="InterPro" id="IPR016169">
    <property type="entry name" value="FAD-bd_PCMH_sub2"/>
</dbReference>
<accession>A0A9W8UHH1</accession>
<dbReference type="SUPFAM" id="SSF56176">
    <property type="entry name" value="FAD-binding/transporter-associated domain-like"/>
    <property type="match status" value="1"/>
</dbReference>
<keyword evidence="4" id="KW-0274">FAD</keyword>
<dbReference type="KEGG" id="amus:LMH87_002900"/>
<evidence type="ECO:0000256" key="1">
    <source>
        <dbReference type="ARBA" id="ARBA00001974"/>
    </source>
</evidence>
<comment type="cofactor">
    <cofactor evidence="1">
        <name>FAD</name>
        <dbReference type="ChEBI" id="CHEBI:57692"/>
    </cofactor>
</comment>
<dbReference type="Gene3D" id="3.40.462.20">
    <property type="match status" value="1"/>
</dbReference>
<dbReference type="Pfam" id="PF01565">
    <property type="entry name" value="FAD_binding_4"/>
    <property type="match status" value="1"/>
</dbReference>